<evidence type="ECO:0000313" key="2">
    <source>
        <dbReference type="Proteomes" id="UP000656042"/>
    </source>
</evidence>
<dbReference type="EMBL" id="BMMX01000011">
    <property type="protein sequence ID" value="GGK94348.1"/>
    <property type="molecule type" value="Genomic_DNA"/>
</dbReference>
<reference evidence="1" key="2">
    <citation type="submission" date="2020-09" db="EMBL/GenBank/DDBJ databases">
        <authorList>
            <person name="Sun Q."/>
            <person name="Zhou Y."/>
        </authorList>
    </citation>
    <scope>NUCLEOTIDE SEQUENCE</scope>
    <source>
        <strain evidence="1">CGMCC 4.7299</strain>
    </source>
</reference>
<dbReference type="RefSeq" id="WP_229715848.1">
    <property type="nucleotide sequence ID" value="NZ_BMMX01000011.1"/>
</dbReference>
<proteinExistence type="predicted"/>
<gene>
    <name evidence="1" type="ORF">GCM10012284_30480</name>
</gene>
<reference evidence="1" key="1">
    <citation type="journal article" date="2014" name="Int. J. Syst. Evol. Microbiol.">
        <title>Complete genome sequence of Corynebacterium casei LMG S-19264T (=DSM 44701T), isolated from a smear-ripened cheese.</title>
        <authorList>
            <consortium name="US DOE Joint Genome Institute (JGI-PGF)"/>
            <person name="Walter F."/>
            <person name="Albersmeier A."/>
            <person name="Kalinowski J."/>
            <person name="Ruckert C."/>
        </authorList>
    </citation>
    <scope>NUCLEOTIDE SEQUENCE</scope>
    <source>
        <strain evidence="1">CGMCC 4.7299</strain>
    </source>
</reference>
<evidence type="ECO:0000313" key="1">
    <source>
        <dbReference type="EMBL" id="GGK94348.1"/>
    </source>
</evidence>
<protein>
    <submittedName>
        <fullName evidence="1">Uncharacterized protein</fullName>
    </submittedName>
</protein>
<dbReference type="Proteomes" id="UP000656042">
    <property type="component" value="Unassembled WGS sequence"/>
</dbReference>
<keyword evidence="2" id="KW-1185">Reference proteome</keyword>
<dbReference type="AlphaFoldDB" id="A0A8J3C121"/>
<sequence>MNGGDVQDVPCATLRGSLTTRLRARTSTMFPEPVDDDSVAHRADDVLKLCRAVREAITLLRLTEAQRAELLAATARAEVAAARTPVDHIGIATHLRSMRYMLVELADGPFAAIMADSAARILGDCIGRMFS</sequence>
<organism evidence="1 2">
    <name type="scientific">Mangrovihabitans endophyticus</name>
    <dbReference type="NCBI Taxonomy" id="1751298"/>
    <lineage>
        <taxon>Bacteria</taxon>
        <taxon>Bacillati</taxon>
        <taxon>Actinomycetota</taxon>
        <taxon>Actinomycetes</taxon>
        <taxon>Micromonosporales</taxon>
        <taxon>Micromonosporaceae</taxon>
        <taxon>Mangrovihabitans</taxon>
    </lineage>
</organism>
<accession>A0A8J3C121</accession>
<name>A0A8J3C121_9ACTN</name>
<comment type="caution">
    <text evidence="1">The sequence shown here is derived from an EMBL/GenBank/DDBJ whole genome shotgun (WGS) entry which is preliminary data.</text>
</comment>